<name>A0AAV9XHG7_9PEZI</name>
<keyword evidence="3 4" id="KW-0460">Magnesium</keyword>
<comment type="similarity">
    <text evidence="2 4">Belongs to the terpene synthase family.</text>
</comment>
<dbReference type="GO" id="GO:0008299">
    <property type="term" value="P:isoprenoid biosynthetic process"/>
    <property type="evidence" value="ECO:0007669"/>
    <property type="project" value="UniProtKB-ARBA"/>
</dbReference>
<sequence length="381" mass="43583">MTAVAPVSFNQTNTTLGEWDLQVEIIEPLELKEEETVAIQLPNLYQSICLAPRHVNPLLHLTKDTDDWITEKLRLGKAADEFKKVEIPFLCAVILPDGPEQPLRALTEWMSYVVFFDDRVDKGGFTNDPGAAAEEIIAFLAVLDDDYPDIPVEANNGLIRAYQQVWKRISKYGSRDDKIRFKRAERYYMTGLLRQIKLLGSGTQVITPDQYLPIRRRTSGMYTTLAFVEWSVNSVWKLPAHIIEHPSIVAFRKLTNEIVSLSNDILSFPKDLSVGESTNMVVVLMKQGYEIQEAIDNVSEMVFARYKEWEQKLRDLPKWGEEIDIGVAKLIQGYSDVLWGDLEWSFTTARYFGKSKNEVKATGKFSVPKRLEQELRAMVVK</sequence>
<dbReference type="SFLD" id="SFLDG01020">
    <property type="entry name" value="Terpene_Cyclase_Like_2"/>
    <property type="match status" value="1"/>
</dbReference>
<evidence type="ECO:0000256" key="4">
    <source>
        <dbReference type="RuleBase" id="RU366034"/>
    </source>
</evidence>
<dbReference type="Gene3D" id="1.10.600.10">
    <property type="entry name" value="Farnesyl Diphosphate Synthase"/>
    <property type="match status" value="1"/>
</dbReference>
<accession>A0AAV9XHG7</accession>
<dbReference type="AlphaFoldDB" id="A0AAV9XHG7"/>
<protein>
    <recommendedName>
        <fullName evidence="4">Terpene synthase</fullName>
        <ecNumber evidence="4">4.2.3.-</ecNumber>
    </recommendedName>
</protein>
<keyword evidence="4" id="KW-0456">Lyase</keyword>
<dbReference type="GO" id="GO:0046872">
    <property type="term" value="F:metal ion binding"/>
    <property type="evidence" value="ECO:0007669"/>
    <property type="project" value="UniProtKB-KW"/>
</dbReference>
<comment type="caution">
    <text evidence="5">The sequence shown here is derived from an EMBL/GenBank/DDBJ whole genome shotgun (WGS) entry which is preliminary data.</text>
</comment>
<keyword evidence="4" id="KW-0479">Metal-binding</keyword>
<dbReference type="EC" id="4.2.3.-" evidence="4"/>
<dbReference type="SUPFAM" id="SSF48576">
    <property type="entry name" value="Terpenoid synthases"/>
    <property type="match status" value="1"/>
</dbReference>
<evidence type="ECO:0000313" key="5">
    <source>
        <dbReference type="EMBL" id="KAK6540599.1"/>
    </source>
</evidence>
<reference evidence="5 6" key="1">
    <citation type="submission" date="2019-10" db="EMBL/GenBank/DDBJ databases">
        <authorList>
            <person name="Palmer J.M."/>
        </authorList>
    </citation>
    <scope>NUCLEOTIDE SEQUENCE [LARGE SCALE GENOMIC DNA]</scope>
    <source>
        <strain evidence="5 6">TWF694</strain>
    </source>
</reference>
<dbReference type="PANTHER" id="PTHR35201">
    <property type="entry name" value="TERPENE SYNTHASE"/>
    <property type="match status" value="1"/>
</dbReference>
<gene>
    <name evidence="5" type="ORF">TWF694_007994</name>
</gene>
<dbReference type="Proteomes" id="UP001365542">
    <property type="component" value="Unassembled WGS sequence"/>
</dbReference>
<proteinExistence type="inferred from homology"/>
<keyword evidence="6" id="KW-1185">Reference proteome</keyword>
<evidence type="ECO:0000256" key="2">
    <source>
        <dbReference type="ARBA" id="ARBA00006333"/>
    </source>
</evidence>
<organism evidence="5 6">
    <name type="scientific">Orbilia ellipsospora</name>
    <dbReference type="NCBI Taxonomy" id="2528407"/>
    <lineage>
        <taxon>Eukaryota</taxon>
        <taxon>Fungi</taxon>
        <taxon>Dikarya</taxon>
        <taxon>Ascomycota</taxon>
        <taxon>Pezizomycotina</taxon>
        <taxon>Orbiliomycetes</taxon>
        <taxon>Orbiliales</taxon>
        <taxon>Orbiliaceae</taxon>
        <taxon>Orbilia</taxon>
    </lineage>
</organism>
<dbReference type="Pfam" id="PF19086">
    <property type="entry name" value="Terpene_syn_C_2"/>
    <property type="match status" value="1"/>
</dbReference>
<evidence type="ECO:0000256" key="1">
    <source>
        <dbReference type="ARBA" id="ARBA00001946"/>
    </source>
</evidence>
<dbReference type="PANTHER" id="PTHR35201:SF4">
    <property type="entry name" value="BETA-PINACENE SYNTHASE-RELATED"/>
    <property type="match status" value="1"/>
</dbReference>
<dbReference type="InterPro" id="IPR034686">
    <property type="entry name" value="Terpene_cyclase-like_2"/>
</dbReference>
<comment type="cofactor">
    <cofactor evidence="1 4">
        <name>Mg(2+)</name>
        <dbReference type="ChEBI" id="CHEBI:18420"/>
    </cofactor>
</comment>
<dbReference type="SFLD" id="SFLDS00005">
    <property type="entry name" value="Isoprenoid_Synthase_Type_I"/>
    <property type="match status" value="1"/>
</dbReference>
<evidence type="ECO:0000313" key="6">
    <source>
        <dbReference type="Proteomes" id="UP001365542"/>
    </source>
</evidence>
<dbReference type="InterPro" id="IPR008949">
    <property type="entry name" value="Isoprenoid_synthase_dom_sf"/>
</dbReference>
<dbReference type="EMBL" id="JAVHJO010000004">
    <property type="protein sequence ID" value="KAK6540599.1"/>
    <property type="molecule type" value="Genomic_DNA"/>
</dbReference>
<evidence type="ECO:0000256" key="3">
    <source>
        <dbReference type="ARBA" id="ARBA00022842"/>
    </source>
</evidence>
<dbReference type="GO" id="GO:0010333">
    <property type="term" value="F:terpene synthase activity"/>
    <property type="evidence" value="ECO:0007669"/>
    <property type="project" value="InterPro"/>
</dbReference>